<dbReference type="Proteomes" id="UP000614811">
    <property type="component" value="Unassembled WGS sequence"/>
</dbReference>
<dbReference type="RefSeq" id="WP_189398228.1">
    <property type="nucleotide sequence ID" value="NZ_BMXA01000001.1"/>
</dbReference>
<dbReference type="SUPFAM" id="SSF55136">
    <property type="entry name" value="Probable bacterial effector-binding domain"/>
    <property type="match status" value="1"/>
</dbReference>
<name>A0A918RGI2_9GAMM</name>
<dbReference type="AlphaFoldDB" id="A0A918RGI2"/>
<dbReference type="InterPro" id="IPR009057">
    <property type="entry name" value="Homeodomain-like_sf"/>
</dbReference>
<dbReference type="PROSITE" id="PS00041">
    <property type="entry name" value="HTH_ARAC_FAMILY_1"/>
    <property type="match status" value="1"/>
</dbReference>
<dbReference type="PROSITE" id="PS01124">
    <property type="entry name" value="HTH_ARAC_FAMILY_2"/>
    <property type="match status" value="1"/>
</dbReference>
<dbReference type="InterPro" id="IPR050959">
    <property type="entry name" value="MarA-like"/>
</dbReference>
<protein>
    <recommendedName>
        <fullName evidence="4">HTH araC/xylS-type domain-containing protein</fullName>
    </recommendedName>
</protein>
<feature type="domain" description="HTH araC/xylS-type" evidence="4">
    <location>
        <begin position="2"/>
        <end position="100"/>
    </location>
</feature>
<proteinExistence type="predicted"/>
<organism evidence="5 6">
    <name type="scientific">Arenicella chitinivorans</name>
    <dbReference type="NCBI Taxonomy" id="1329800"/>
    <lineage>
        <taxon>Bacteria</taxon>
        <taxon>Pseudomonadati</taxon>
        <taxon>Pseudomonadota</taxon>
        <taxon>Gammaproteobacteria</taxon>
        <taxon>Arenicellales</taxon>
        <taxon>Arenicellaceae</taxon>
        <taxon>Arenicella</taxon>
    </lineage>
</organism>
<evidence type="ECO:0000256" key="2">
    <source>
        <dbReference type="ARBA" id="ARBA00023125"/>
    </source>
</evidence>
<dbReference type="SUPFAM" id="SSF46689">
    <property type="entry name" value="Homeodomain-like"/>
    <property type="match status" value="2"/>
</dbReference>
<evidence type="ECO:0000256" key="3">
    <source>
        <dbReference type="ARBA" id="ARBA00023163"/>
    </source>
</evidence>
<dbReference type="SMART" id="SM00342">
    <property type="entry name" value="HTH_ARAC"/>
    <property type="match status" value="1"/>
</dbReference>
<dbReference type="PANTHER" id="PTHR47504:SF6">
    <property type="entry name" value="ARAC-FAMILY TRANSCRIPTIONAL REGULATOR"/>
    <property type="match status" value="1"/>
</dbReference>
<accession>A0A918RGI2</accession>
<dbReference type="InterPro" id="IPR018062">
    <property type="entry name" value="HTH_AraC-typ_CS"/>
</dbReference>
<reference evidence="5" key="1">
    <citation type="journal article" date="2014" name="Int. J. Syst. Evol. Microbiol.">
        <title>Complete genome sequence of Corynebacterium casei LMG S-19264T (=DSM 44701T), isolated from a smear-ripened cheese.</title>
        <authorList>
            <consortium name="US DOE Joint Genome Institute (JGI-PGF)"/>
            <person name="Walter F."/>
            <person name="Albersmeier A."/>
            <person name="Kalinowski J."/>
            <person name="Ruckert C."/>
        </authorList>
    </citation>
    <scope>NUCLEOTIDE SEQUENCE</scope>
    <source>
        <strain evidence="5">KCTC 12711</strain>
    </source>
</reference>
<keyword evidence="1" id="KW-0805">Transcription regulation</keyword>
<comment type="caution">
    <text evidence="5">The sequence shown here is derived from an EMBL/GenBank/DDBJ whole genome shotgun (WGS) entry which is preliminary data.</text>
</comment>
<evidence type="ECO:0000259" key="4">
    <source>
        <dbReference type="PROSITE" id="PS01124"/>
    </source>
</evidence>
<evidence type="ECO:0000256" key="1">
    <source>
        <dbReference type="ARBA" id="ARBA00023015"/>
    </source>
</evidence>
<dbReference type="GO" id="GO:0043565">
    <property type="term" value="F:sequence-specific DNA binding"/>
    <property type="evidence" value="ECO:0007669"/>
    <property type="project" value="InterPro"/>
</dbReference>
<dbReference type="PANTHER" id="PTHR47504">
    <property type="entry name" value="RIGHT ORIGIN-BINDING PROTEIN"/>
    <property type="match status" value="1"/>
</dbReference>
<dbReference type="InterPro" id="IPR011256">
    <property type="entry name" value="Reg_factor_effector_dom_sf"/>
</dbReference>
<sequence length="306" mass="34268">MEAAVSYVLQSLDDSLTLQQVAARCFYSPVHFQALFAEYMGETFSEYLLRNRLFLAAKRLTETHARLPEIAVLSGFSSQANFSRAFGQWFDRSPARFRHDYFGSPVPVIRRRGRARRSDLEPKLEWFDAKTFITCAAQGYMSARFEHTLWEAMARLCHSVCGLSGNIQFSSEPMYLTGDVLDLTRLDQGVKLAAIEVLSGNVPNVPGCATVEFTGGHYATFVHQGVLPEQTLNIALFDWLPASDYCLDPARPVVMRSQQLRLTDLLPALESRVLQDSQCVLSDGLGLSARLLGEFEVTLSVPLMLR</sequence>
<dbReference type="GO" id="GO:0003700">
    <property type="term" value="F:DNA-binding transcription factor activity"/>
    <property type="evidence" value="ECO:0007669"/>
    <property type="project" value="InterPro"/>
</dbReference>
<reference evidence="5" key="2">
    <citation type="submission" date="2020-09" db="EMBL/GenBank/DDBJ databases">
        <authorList>
            <person name="Sun Q."/>
            <person name="Kim S."/>
        </authorList>
    </citation>
    <scope>NUCLEOTIDE SEQUENCE</scope>
    <source>
        <strain evidence="5">KCTC 12711</strain>
    </source>
</reference>
<evidence type="ECO:0000313" key="6">
    <source>
        <dbReference type="Proteomes" id="UP000614811"/>
    </source>
</evidence>
<evidence type="ECO:0000313" key="5">
    <source>
        <dbReference type="EMBL" id="GGZ97979.1"/>
    </source>
</evidence>
<keyword evidence="6" id="KW-1185">Reference proteome</keyword>
<keyword evidence="3" id="KW-0804">Transcription</keyword>
<gene>
    <name evidence="5" type="ORF">GCM10008090_02890</name>
</gene>
<dbReference type="Gene3D" id="1.10.10.60">
    <property type="entry name" value="Homeodomain-like"/>
    <property type="match status" value="2"/>
</dbReference>
<dbReference type="EMBL" id="BMXA01000001">
    <property type="protein sequence ID" value="GGZ97979.1"/>
    <property type="molecule type" value="Genomic_DNA"/>
</dbReference>
<dbReference type="InterPro" id="IPR018060">
    <property type="entry name" value="HTH_AraC"/>
</dbReference>
<keyword evidence="2" id="KW-0238">DNA-binding</keyword>
<dbReference type="Pfam" id="PF12833">
    <property type="entry name" value="HTH_18"/>
    <property type="match status" value="1"/>
</dbReference>